<dbReference type="PATRIC" id="fig|447.4.peg.1294"/>
<feature type="signal peptide" evidence="2">
    <location>
        <begin position="1"/>
        <end position="20"/>
    </location>
</feature>
<dbReference type="OrthoDB" id="5640341at2"/>
<name>A0A0W0RUP6_LEGBO</name>
<dbReference type="AlphaFoldDB" id="A0A0W0RUP6"/>
<dbReference type="GO" id="GO:0016020">
    <property type="term" value="C:membrane"/>
    <property type="evidence" value="ECO:0007669"/>
    <property type="project" value="TreeGrafter"/>
</dbReference>
<sequence length="376" mass="42137">MFRFLLFISSFFVVAPNIYADAAACAEHQCIAVVDAGSTGSRLHVFAYDLDETNTPSRITEIWSKKIRPGFSMIEANQNTVDAYLTTLFSGAPAQHMPVYFYATAGMRLVPQTKQKTYYQEVQKWFNQKSEWQLVEAKTITGHDEALYDWLAVNYHIGALKSSSNEPVGVMDIGGASVQIVFPIRNKTDNKGAQVELELYGRRINLSVHSFLGLGQNEMAHQLLDTASCFSDGYPLSDGSHGQGDALACEQEVTPLIKMHKVSNEVQPDLSASHINSWYAIGGFPNLVESKPFQFQNNQLTIQDLLQQANALICHQQWESLSDQFPNNEYIETYCLLPAFYYALMVEGYGLTVNQPVNYIPAEQNLDWTLGVVLHH</sequence>
<dbReference type="Proteomes" id="UP000054695">
    <property type="component" value="Unassembled WGS sequence"/>
</dbReference>
<dbReference type="Pfam" id="PF01150">
    <property type="entry name" value="GDA1_CD39"/>
    <property type="match status" value="2"/>
</dbReference>
<dbReference type="RefSeq" id="WP_058458878.1">
    <property type="nucleotide sequence ID" value="NZ_CAAAIY010000012.1"/>
</dbReference>
<comment type="caution">
    <text evidence="3">The sequence shown here is derived from an EMBL/GenBank/DDBJ whole genome shotgun (WGS) entry which is preliminary data.</text>
</comment>
<evidence type="ECO:0000256" key="1">
    <source>
        <dbReference type="ARBA" id="ARBA00022801"/>
    </source>
</evidence>
<dbReference type="PANTHER" id="PTHR11782:SF83">
    <property type="entry name" value="GUANOSINE-DIPHOSPHATASE"/>
    <property type="match status" value="1"/>
</dbReference>
<reference evidence="3 4" key="1">
    <citation type="submission" date="2015-11" db="EMBL/GenBank/DDBJ databases">
        <title>Genomic analysis of 38 Legionella species identifies large and diverse effector repertoires.</title>
        <authorList>
            <person name="Burstein D."/>
            <person name="Amaro F."/>
            <person name="Zusman T."/>
            <person name="Lifshitz Z."/>
            <person name="Cohen O."/>
            <person name="Gilbert J.A."/>
            <person name="Pupko T."/>
            <person name="Shuman H.A."/>
            <person name="Segal G."/>
        </authorList>
    </citation>
    <scope>NUCLEOTIDE SEQUENCE [LARGE SCALE GENOMIC DNA]</scope>
    <source>
        <strain evidence="3 4">WIGA</strain>
    </source>
</reference>
<organism evidence="3 4">
    <name type="scientific">Legionella bozemanae</name>
    <name type="common">Fluoribacter bozemanae</name>
    <dbReference type="NCBI Taxonomy" id="447"/>
    <lineage>
        <taxon>Bacteria</taxon>
        <taxon>Pseudomonadati</taxon>
        <taxon>Pseudomonadota</taxon>
        <taxon>Gammaproteobacteria</taxon>
        <taxon>Legionellales</taxon>
        <taxon>Legionellaceae</taxon>
        <taxon>Legionella</taxon>
    </lineage>
</organism>
<dbReference type="Gene3D" id="3.30.420.150">
    <property type="entry name" value="Exopolyphosphatase. Domain 2"/>
    <property type="match status" value="1"/>
</dbReference>
<dbReference type="EMBL" id="LNXU01000013">
    <property type="protein sequence ID" value="KTC74811.1"/>
    <property type="molecule type" value="Genomic_DNA"/>
</dbReference>
<dbReference type="InterPro" id="IPR000407">
    <property type="entry name" value="GDA1_CD39_NTPase"/>
</dbReference>
<dbReference type="GO" id="GO:0017110">
    <property type="term" value="F:nucleoside diphosphate phosphatase activity"/>
    <property type="evidence" value="ECO:0007669"/>
    <property type="project" value="TreeGrafter"/>
</dbReference>
<evidence type="ECO:0000313" key="4">
    <source>
        <dbReference type="Proteomes" id="UP000054695"/>
    </source>
</evidence>
<evidence type="ECO:0000256" key="2">
    <source>
        <dbReference type="SAM" id="SignalP"/>
    </source>
</evidence>
<dbReference type="Gene3D" id="3.30.420.40">
    <property type="match status" value="1"/>
</dbReference>
<dbReference type="GO" id="GO:0009134">
    <property type="term" value="P:nucleoside diphosphate catabolic process"/>
    <property type="evidence" value="ECO:0007669"/>
    <property type="project" value="TreeGrafter"/>
</dbReference>
<gene>
    <name evidence="3" type="ORF">Lboz_1210</name>
</gene>
<keyword evidence="4" id="KW-1185">Reference proteome</keyword>
<dbReference type="STRING" id="447.Lboz_1210"/>
<keyword evidence="1 3" id="KW-0378">Hydrolase</keyword>
<protein>
    <submittedName>
        <fullName evidence="3">Ectonucleoside triphosphate diphosphohydrolase</fullName>
    </submittedName>
</protein>
<keyword evidence="2" id="KW-0732">Signal</keyword>
<evidence type="ECO:0000313" key="3">
    <source>
        <dbReference type="EMBL" id="KTC74811.1"/>
    </source>
</evidence>
<dbReference type="PANTHER" id="PTHR11782">
    <property type="entry name" value="ADENOSINE/GUANOSINE DIPHOSPHATASE"/>
    <property type="match status" value="1"/>
</dbReference>
<feature type="chain" id="PRO_5006911291" evidence="2">
    <location>
        <begin position="21"/>
        <end position="376"/>
    </location>
</feature>
<accession>A0A0W0RUP6</accession>
<proteinExistence type="predicted"/>